<organism evidence="1 2">
    <name type="scientific">Blepharisma stoltei</name>
    <dbReference type="NCBI Taxonomy" id="1481888"/>
    <lineage>
        <taxon>Eukaryota</taxon>
        <taxon>Sar</taxon>
        <taxon>Alveolata</taxon>
        <taxon>Ciliophora</taxon>
        <taxon>Postciliodesmatophora</taxon>
        <taxon>Heterotrichea</taxon>
        <taxon>Heterotrichida</taxon>
        <taxon>Blepharismidae</taxon>
        <taxon>Blepharisma</taxon>
    </lineage>
</organism>
<gene>
    <name evidence="1" type="ORF">BSTOLATCC_MIC50016</name>
</gene>
<evidence type="ECO:0000313" key="1">
    <source>
        <dbReference type="EMBL" id="CAG9329900.1"/>
    </source>
</evidence>
<evidence type="ECO:0000313" key="2">
    <source>
        <dbReference type="Proteomes" id="UP001162131"/>
    </source>
</evidence>
<comment type="caution">
    <text evidence="1">The sequence shown here is derived from an EMBL/GenBank/DDBJ whole genome shotgun (WGS) entry which is preliminary data.</text>
</comment>
<dbReference type="Proteomes" id="UP001162131">
    <property type="component" value="Unassembled WGS sequence"/>
</dbReference>
<dbReference type="AlphaFoldDB" id="A0AAU9JYC0"/>
<accession>A0AAU9JYC0</accession>
<proteinExistence type="predicted"/>
<reference evidence="1" key="1">
    <citation type="submission" date="2021-09" db="EMBL/GenBank/DDBJ databases">
        <authorList>
            <consortium name="AG Swart"/>
            <person name="Singh M."/>
            <person name="Singh A."/>
            <person name="Seah K."/>
            <person name="Emmerich C."/>
        </authorList>
    </citation>
    <scope>NUCLEOTIDE SEQUENCE</scope>
    <source>
        <strain evidence="1">ATCC30299</strain>
    </source>
</reference>
<dbReference type="EMBL" id="CAJZBQ010000050">
    <property type="protein sequence ID" value="CAG9329900.1"/>
    <property type="molecule type" value="Genomic_DNA"/>
</dbReference>
<protein>
    <submittedName>
        <fullName evidence="1">Uncharacterized protein</fullName>
    </submittedName>
</protein>
<name>A0AAU9JYC0_9CILI</name>
<keyword evidence="2" id="KW-1185">Reference proteome</keyword>
<sequence length="74" mass="8678">MDIEEFLKDSQRKLNEIHKDTLEIKQLLKYAFNKDILEEPKESDSPPLTPIPNFKKDFVTNNKFTAGLSKKLKK</sequence>